<organism evidence="2 3">
    <name type="scientific">Endozoicomonas gorgoniicola</name>
    <dbReference type="NCBI Taxonomy" id="1234144"/>
    <lineage>
        <taxon>Bacteria</taxon>
        <taxon>Pseudomonadati</taxon>
        <taxon>Pseudomonadota</taxon>
        <taxon>Gammaproteobacteria</taxon>
        <taxon>Oceanospirillales</taxon>
        <taxon>Endozoicomonadaceae</taxon>
        <taxon>Endozoicomonas</taxon>
    </lineage>
</organism>
<dbReference type="GO" id="GO:0008168">
    <property type="term" value="F:methyltransferase activity"/>
    <property type="evidence" value="ECO:0007669"/>
    <property type="project" value="UniProtKB-KW"/>
</dbReference>
<comment type="function">
    <text evidence="1">Specifically methylates the guanosine in position 1516 of 16S rRNA.</text>
</comment>
<keyword evidence="1 2" id="KW-0489">Methyltransferase</keyword>
<reference evidence="2 3" key="1">
    <citation type="submission" date="2022-10" db="EMBL/GenBank/DDBJ databases">
        <title>High-quality genome sequences of two octocoral-associated bacteria, Endozoicomonas euniceicola EF212 and Endozoicomonas gorgoniicola PS125.</title>
        <authorList>
            <person name="Chiou Y.-J."/>
            <person name="Chen Y.-H."/>
        </authorList>
    </citation>
    <scope>NUCLEOTIDE SEQUENCE [LARGE SCALE GENOMIC DNA]</scope>
    <source>
        <strain evidence="2 3">PS125</strain>
    </source>
</reference>
<dbReference type="EC" id="2.1.1.242" evidence="1"/>
<comment type="subcellular location">
    <subcellularLocation>
        <location evidence="1">Cytoplasm</location>
    </subcellularLocation>
</comment>
<keyword evidence="3" id="KW-1185">Reference proteome</keyword>
<dbReference type="Proteomes" id="UP001209854">
    <property type="component" value="Unassembled WGS sequence"/>
</dbReference>
<dbReference type="HAMAP" id="MF_01523">
    <property type="entry name" value="16SrRNA_methyltr_J"/>
    <property type="match status" value="1"/>
</dbReference>
<dbReference type="Pfam" id="PF04445">
    <property type="entry name" value="SAM_MT"/>
    <property type="match status" value="1"/>
</dbReference>
<dbReference type="InterPro" id="IPR029063">
    <property type="entry name" value="SAM-dependent_MTases_sf"/>
</dbReference>
<name>A0ABT3MZ44_9GAMM</name>
<keyword evidence="1" id="KW-0698">rRNA processing</keyword>
<keyword evidence="1" id="KW-0808">Transferase</keyword>
<accession>A0ABT3MZ44</accession>
<keyword evidence="1" id="KW-0963">Cytoplasm</keyword>
<evidence type="ECO:0000313" key="3">
    <source>
        <dbReference type="Proteomes" id="UP001209854"/>
    </source>
</evidence>
<dbReference type="InterPro" id="IPR007536">
    <property type="entry name" value="16SrRNA_methylTrfase_J"/>
</dbReference>
<dbReference type="EMBL" id="JAPFCC010000001">
    <property type="protein sequence ID" value="MCW7554644.1"/>
    <property type="molecule type" value="Genomic_DNA"/>
</dbReference>
<dbReference type="PANTHER" id="PTHR36112:SF1">
    <property type="entry name" value="RIBOSOMAL RNA SMALL SUBUNIT METHYLTRANSFERASE J"/>
    <property type="match status" value="1"/>
</dbReference>
<dbReference type="CDD" id="cd02440">
    <property type="entry name" value="AdoMet_MTases"/>
    <property type="match status" value="1"/>
</dbReference>
<keyword evidence="1" id="KW-0949">S-adenosyl-L-methionine</keyword>
<evidence type="ECO:0000256" key="1">
    <source>
        <dbReference type="HAMAP-Rule" id="MF_01523"/>
    </source>
</evidence>
<gene>
    <name evidence="1" type="primary">rsmJ</name>
    <name evidence="2" type="ORF">NX722_18870</name>
</gene>
<dbReference type="PANTHER" id="PTHR36112">
    <property type="entry name" value="RIBOSOMAL RNA SMALL SUBUNIT METHYLTRANSFERASE J"/>
    <property type="match status" value="1"/>
</dbReference>
<feature type="binding site" evidence="1">
    <location>
        <position position="185"/>
    </location>
    <ligand>
        <name>S-adenosyl-L-methionine</name>
        <dbReference type="ChEBI" id="CHEBI:59789"/>
    </ligand>
</feature>
<comment type="caution">
    <text evidence="2">The sequence shown here is derived from an EMBL/GenBank/DDBJ whole genome shotgun (WGS) entry which is preliminary data.</text>
</comment>
<proteinExistence type="inferred from homology"/>
<dbReference type="GO" id="GO:0032259">
    <property type="term" value="P:methylation"/>
    <property type="evidence" value="ECO:0007669"/>
    <property type="project" value="UniProtKB-KW"/>
</dbReference>
<protein>
    <recommendedName>
        <fullName evidence="1">Ribosomal RNA small subunit methyltransferase J</fullName>
        <ecNumber evidence="1">2.1.1.242</ecNumber>
    </recommendedName>
    <alternativeName>
        <fullName evidence="1">16S rRNA m2G1516 methyltransferase</fullName>
    </alternativeName>
    <alternativeName>
        <fullName evidence="1">rRNA (guanine-N(2)-)-methyltransferase</fullName>
    </alternativeName>
</protein>
<dbReference type="Gene3D" id="3.40.50.150">
    <property type="entry name" value="Vaccinia Virus protein VP39"/>
    <property type="match status" value="1"/>
</dbReference>
<evidence type="ECO:0000313" key="2">
    <source>
        <dbReference type="EMBL" id="MCW7554644.1"/>
    </source>
</evidence>
<feature type="binding site" evidence="1">
    <location>
        <begin position="113"/>
        <end position="114"/>
    </location>
    <ligand>
        <name>S-adenosyl-L-methionine</name>
        <dbReference type="ChEBI" id="CHEBI:59789"/>
    </ligand>
</feature>
<comment type="caution">
    <text evidence="1">Lacks conserved residue(s) required for the propagation of feature annotation.</text>
</comment>
<comment type="similarity">
    <text evidence="1">Belongs to the methyltransferase superfamily. RsmJ family.</text>
</comment>
<dbReference type="RefSeq" id="WP_262564398.1">
    <property type="nucleotide sequence ID" value="NZ_JAPFCC010000001.1"/>
</dbReference>
<comment type="catalytic activity">
    <reaction evidence="1">
        <text>guanosine(1516) in 16S rRNA + S-adenosyl-L-methionine = N(2)-methylguanosine(1516) in 16S rRNA + S-adenosyl-L-homocysteine + H(+)</text>
        <dbReference type="Rhea" id="RHEA:43220"/>
        <dbReference type="Rhea" id="RHEA-COMP:10412"/>
        <dbReference type="Rhea" id="RHEA-COMP:10413"/>
        <dbReference type="ChEBI" id="CHEBI:15378"/>
        <dbReference type="ChEBI" id="CHEBI:57856"/>
        <dbReference type="ChEBI" id="CHEBI:59789"/>
        <dbReference type="ChEBI" id="CHEBI:74269"/>
        <dbReference type="ChEBI" id="CHEBI:74481"/>
        <dbReference type="EC" id="2.1.1.242"/>
    </reaction>
</comment>
<sequence>MSFSLYIDCSGLVEGLEKYHCLKKLHDKVPCSEWVTDTRSLPKGSLILGFEEDVLCLRRAGDKEKPVFVDFVGGKAGHRRKFGGGKGQDIAKAVGLNKGVTPHVLDGTGGLGRDAFVLATLGCSVTLIERSPVIAALLQDGIDRARLAPEVAAIANRMKLINEDSRQAMQTMVAEGQQFDVVYLDPMFPHREKSALVKKEMRIFQDLLSGDPDADELLAPAEALAAYRVVVKRPKHAPDLSGKEPTYRLEGKACRYDIYAFKAFGKDK</sequence>
<feature type="binding site" evidence="1">
    <location>
        <begin position="129"/>
        <end position="130"/>
    </location>
    <ligand>
        <name>S-adenosyl-L-methionine</name>
        <dbReference type="ChEBI" id="CHEBI:59789"/>
    </ligand>
</feature>
<dbReference type="SUPFAM" id="SSF53335">
    <property type="entry name" value="S-adenosyl-L-methionine-dependent methyltransferases"/>
    <property type="match status" value="1"/>
</dbReference>